<dbReference type="Pfam" id="PF12146">
    <property type="entry name" value="Hydrolase_4"/>
    <property type="match status" value="1"/>
</dbReference>
<dbReference type="InterPro" id="IPR051044">
    <property type="entry name" value="MAG_DAG_Lipase"/>
</dbReference>
<organism evidence="3 4">
    <name type="scientific">Rhizoctonia solani</name>
    <dbReference type="NCBI Taxonomy" id="456999"/>
    <lineage>
        <taxon>Eukaryota</taxon>
        <taxon>Fungi</taxon>
        <taxon>Dikarya</taxon>
        <taxon>Basidiomycota</taxon>
        <taxon>Agaricomycotina</taxon>
        <taxon>Agaricomycetes</taxon>
        <taxon>Cantharellales</taxon>
        <taxon>Ceratobasidiaceae</taxon>
        <taxon>Rhizoctonia</taxon>
    </lineage>
</organism>
<gene>
    <name evidence="3" type="ORF">RDB_LOCUS45135</name>
</gene>
<feature type="domain" description="Serine aminopeptidase S33" evidence="2">
    <location>
        <begin position="40"/>
        <end position="315"/>
    </location>
</feature>
<dbReference type="AlphaFoldDB" id="A0A8H3G9W7"/>
<comment type="caution">
    <text evidence="3">The sequence shown here is derived from an EMBL/GenBank/DDBJ whole genome shotgun (WGS) entry which is preliminary data.</text>
</comment>
<evidence type="ECO:0000256" key="1">
    <source>
        <dbReference type="SAM" id="Phobius"/>
    </source>
</evidence>
<name>A0A8H3G9W7_9AGAM</name>
<keyword evidence="1" id="KW-1133">Transmembrane helix</keyword>
<sequence>MGDYTEEWITTGDGMKLYTRRYLPPAGEGVAKGKWRVSGIKAAILFVHGFIEHIGRYEHVFPKYSSAGIAVLSYDQRGFGRSALDVANRCSSAKYGKTSWAEQHSDIQTMLNLLREGISNEVPIFLMGHSMGGGLALSFPTRPPTASFIPKSETVLGLSGVIATSPLIRQARPAPAWQVGAGGLVSKLPFGNSINVPAEVKAEDLSHDPAVGVAYKEDPYVKFMGTTKGVYDMLTGGKELAEHDVTNWPPELPLLVIHGTEDKVKLGEMTSTWWLTLLQVCSCPASEKFVKEAPAKDKTYVPFEGGYHELHNEPDGVQDKLFQTVSGMSDSTLGSLATTVVIVALPLLLRVVVARIESFRQQTGPVQGQTNGKQNKLAKTSTSMRLTVALYSFLALGMWYSSQTDLFTRLRLPITATGDQIRSALITQRPPEFIPLDLQRAYQHGNTNGLNIHRGSRTSHPLFTPELDRTLQRIETFDIRLMYSRLGHSVIASCDWCTTRDDYLLFSAVGLSLGYIALLCIVGIVTEASERRKSRTYAVVLVALAVGLDIFCTGLVKGSLRKGDRVQYYPRAQLCRLALHVILPNVLLMLPHNAPYLTQETFISTVQALAALSHVSTAQQSTIKNTRYAGLVREASLGSWADVTSRKIDAVLDDDEFRTMLDQVRPPAAEADQGKPAVERLKEWAGRMTGETLRELDGYIPASRKQPP</sequence>
<dbReference type="Gene3D" id="3.40.50.1820">
    <property type="entry name" value="alpha/beta hydrolase"/>
    <property type="match status" value="1"/>
</dbReference>
<keyword evidence="1" id="KW-0812">Transmembrane</keyword>
<feature type="transmembrane region" description="Helical" evidence="1">
    <location>
        <begin position="503"/>
        <end position="525"/>
    </location>
</feature>
<keyword evidence="1" id="KW-0472">Membrane</keyword>
<feature type="transmembrane region" description="Helical" evidence="1">
    <location>
        <begin position="333"/>
        <end position="353"/>
    </location>
</feature>
<evidence type="ECO:0000313" key="4">
    <source>
        <dbReference type="Proteomes" id="UP000663861"/>
    </source>
</evidence>
<dbReference type="PANTHER" id="PTHR11614">
    <property type="entry name" value="PHOSPHOLIPASE-RELATED"/>
    <property type="match status" value="1"/>
</dbReference>
<dbReference type="SUPFAM" id="SSF53474">
    <property type="entry name" value="alpha/beta-Hydrolases"/>
    <property type="match status" value="1"/>
</dbReference>
<evidence type="ECO:0000313" key="3">
    <source>
        <dbReference type="EMBL" id="CAE6444312.1"/>
    </source>
</evidence>
<protein>
    <recommendedName>
        <fullName evidence="2">Serine aminopeptidase S33 domain-containing protein</fullName>
    </recommendedName>
</protein>
<dbReference type="InterPro" id="IPR029058">
    <property type="entry name" value="AB_hydrolase_fold"/>
</dbReference>
<proteinExistence type="predicted"/>
<reference evidence="3" key="1">
    <citation type="submission" date="2021-01" db="EMBL/GenBank/DDBJ databases">
        <authorList>
            <person name="Kaushik A."/>
        </authorList>
    </citation>
    <scope>NUCLEOTIDE SEQUENCE</scope>
    <source>
        <strain evidence="3">AG4-RS23</strain>
    </source>
</reference>
<dbReference type="EMBL" id="CAJMWY010000700">
    <property type="protein sequence ID" value="CAE6444312.1"/>
    <property type="molecule type" value="Genomic_DNA"/>
</dbReference>
<dbReference type="InterPro" id="IPR022742">
    <property type="entry name" value="Hydrolase_4"/>
</dbReference>
<dbReference type="Proteomes" id="UP000663861">
    <property type="component" value="Unassembled WGS sequence"/>
</dbReference>
<evidence type="ECO:0000259" key="2">
    <source>
        <dbReference type="Pfam" id="PF12146"/>
    </source>
</evidence>
<accession>A0A8H3G9W7</accession>
<feature type="transmembrane region" description="Helical" evidence="1">
    <location>
        <begin position="537"/>
        <end position="556"/>
    </location>
</feature>